<dbReference type="PANTHER" id="PTHR47506:SF7">
    <property type="entry name" value="TRANSCRIPTIONAL REGULATORY PROTEIN"/>
    <property type="match status" value="1"/>
</dbReference>
<proteinExistence type="predicted"/>
<reference evidence="6 7" key="1">
    <citation type="submission" date="2021-07" db="EMBL/GenBank/DDBJ databases">
        <title>Whole Genome Sequence of Nocardia Iowensis.</title>
        <authorList>
            <person name="Lamm A."/>
            <person name="Collins-Fairclough A.M."/>
            <person name="Bunk B."/>
            <person name="Sproer C."/>
        </authorList>
    </citation>
    <scope>NUCLEOTIDE SEQUENCE [LARGE SCALE GENOMIC DNA]</scope>
    <source>
        <strain evidence="6 7">NRRL 5646</strain>
    </source>
</reference>
<keyword evidence="1" id="KW-0805">Transcription regulation</keyword>
<gene>
    <name evidence="6" type="ORF">KV110_07560</name>
</gene>
<evidence type="ECO:0000256" key="4">
    <source>
        <dbReference type="PROSITE-ProRule" id="PRU00335"/>
    </source>
</evidence>
<evidence type="ECO:0000256" key="3">
    <source>
        <dbReference type="ARBA" id="ARBA00023163"/>
    </source>
</evidence>
<keyword evidence="7" id="KW-1185">Reference proteome</keyword>
<dbReference type="RefSeq" id="WP_218474605.1">
    <property type="nucleotide sequence ID" value="NZ_BAABJN010000001.1"/>
</dbReference>
<dbReference type="Proteomes" id="UP000694257">
    <property type="component" value="Chromosome"/>
</dbReference>
<evidence type="ECO:0000313" key="6">
    <source>
        <dbReference type="EMBL" id="QXN92956.1"/>
    </source>
</evidence>
<protein>
    <submittedName>
        <fullName evidence="6">TetR/AcrR family transcriptional regulator</fullName>
    </submittedName>
</protein>
<keyword evidence="3" id="KW-0804">Transcription</keyword>
<dbReference type="PANTHER" id="PTHR47506">
    <property type="entry name" value="TRANSCRIPTIONAL REGULATORY PROTEIN"/>
    <property type="match status" value="1"/>
</dbReference>
<feature type="DNA-binding region" description="H-T-H motif" evidence="4">
    <location>
        <begin position="39"/>
        <end position="58"/>
    </location>
</feature>
<organism evidence="6 7">
    <name type="scientific">Nocardia iowensis</name>
    <dbReference type="NCBI Taxonomy" id="204891"/>
    <lineage>
        <taxon>Bacteria</taxon>
        <taxon>Bacillati</taxon>
        <taxon>Actinomycetota</taxon>
        <taxon>Actinomycetes</taxon>
        <taxon>Mycobacteriales</taxon>
        <taxon>Nocardiaceae</taxon>
        <taxon>Nocardia</taxon>
    </lineage>
</organism>
<evidence type="ECO:0000313" key="7">
    <source>
        <dbReference type="Proteomes" id="UP000694257"/>
    </source>
</evidence>
<feature type="domain" description="HTH tetR-type" evidence="5">
    <location>
        <begin position="16"/>
        <end position="76"/>
    </location>
</feature>
<name>A0ABX8RZG6_NOCIO</name>
<accession>A0ABX8RZG6</accession>
<evidence type="ECO:0000259" key="5">
    <source>
        <dbReference type="PROSITE" id="PS50977"/>
    </source>
</evidence>
<dbReference type="InterPro" id="IPR001647">
    <property type="entry name" value="HTH_TetR"/>
</dbReference>
<keyword evidence="2 4" id="KW-0238">DNA-binding</keyword>
<sequence>MEAEQRPMTLAERRKAETRAQLIAAAAEVFVEKGYHETRIADIVGKLGAGQGTFYRHFEGKREVLEAILQSKLDRLLSHFTGVNAPQAIGSLAEYRQRAGNILDQVFALLDDEAETVQLLLIQAPSVDPAIGSTLLAVTDGLEELVADYYRTGIEGGYFRPDIDIDSAARATVGLGAAGLLTLAKHPGDEQVRRAYRTVVLDFIVRFAGRD</sequence>
<dbReference type="Pfam" id="PF00440">
    <property type="entry name" value="TetR_N"/>
    <property type="match status" value="1"/>
</dbReference>
<dbReference type="EMBL" id="CP078145">
    <property type="protein sequence ID" value="QXN92956.1"/>
    <property type="molecule type" value="Genomic_DNA"/>
</dbReference>
<dbReference type="PROSITE" id="PS50977">
    <property type="entry name" value="HTH_TETR_2"/>
    <property type="match status" value="1"/>
</dbReference>
<evidence type="ECO:0000256" key="1">
    <source>
        <dbReference type="ARBA" id="ARBA00023015"/>
    </source>
</evidence>
<evidence type="ECO:0000256" key="2">
    <source>
        <dbReference type="ARBA" id="ARBA00023125"/>
    </source>
</evidence>